<dbReference type="AlphaFoldDB" id="A0A090IKI4"/>
<organism evidence="2 3">
    <name type="scientific">Aliivibrio wodanis</name>
    <dbReference type="NCBI Taxonomy" id="80852"/>
    <lineage>
        <taxon>Bacteria</taxon>
        <taxon>Pseudomonadati</taxon>
        <taxon>Pseudomonadota</taxon>
        <taxon>Gammaproteobacteria</taxon>
        <taxon>Vibrionales</taxon>
        <taxon>Vibrionaceae</taxon>
        <taxon>Aliivibrio</taxon>
    </lineage>
</organism>
<feature type="transmembrane region" description="Helical" evidence="1">
    <location>
        <begin position="81"/>
        <end position="98"/>
    </location>
</feature>
<dbReference type="PATRIC" id="fig|80852.17.peg.1132"/>
<keyword evidence="3" id="KW-1185">Reference proteome</keyword>
<dbReference type="OrthoDB" id="9812349at2"/>
<accession>A0A090IKI4</accession>
<dbReference type="GeneID" id="28540669"/>
<dbReference type="HOGENOM" id="CLU_093674_5_1_6"/>
<evidence type="ECO:0000313" key="3">
    <source>
        <dbReference type="Proteomes" id="UP000032427"/>
    </source>
</evidence>
<feature type="transmembrane region" description="Helical" evidence="1">
    <location>
        <begin position="49"/>
        <end position="69"/>
    </location>
</feature>
<evidence type="ECO:0000256" key="1">
    <source>
        <dbReference type="SAM" id="Phobius"/>
    </source>
</evidence>
<dbReference type="GO" id="GO:0005886">
    <property type="term" value="C:plasma membrane"/>
    <property type="evidence" value="ECO:0007669"/>
    <property type="project" value="TreeGrafter"/>
</dbReference>
<dbReference type="STRING" id="80852.AWOD_I_1105"/>
<reference evidence="3" key="1">
    <citation type="submission" date="2014-09" db="EMBL/GenBank/DDBJ databases">
        <authorList>
            <person name="Hjerde E."/>
        </authorList>
    </citation>
    <scope>NUCLEOTIDE SEQUENCE [LARGE SCALE GENOMIC DNA]</scope>
    <source>
        <strain evidence="3">06/09/139</strain>
    </source>
</reference>
<evidence type="ECO:0000313" key="2">
    <source>
        <dbReference type="EMBL" id="CED71191.1"/>
    </source>
</evidence>
<sequence>MKSILFSFKGRIGRKQFFLGIGCMLLQTLILFLLLSMTLNPETPVPGPAGFAILAIMMVLNTWQSFALYTKRFHDRNKSGWWVLISLVPLIGAIWIIVECGFLKGSDEENRFGENPILNK</sequence>
<keyword evidence="1" id="KW-1133">Transmembrane helix</keyword>
<dbReference type="Pfam" id="PF05656">
    <property type="entry name" value="DUF805"/>
    <property type="match status" value="1"/>
</dbReference>
<keyword evidence="1" id="KW-0472">Membrane</keyword>
<feature type="transmembrane region" description="Helical" evidence="1">
    <location>
        <begin position="17"/>
        <end position="37"/>
    </location>
</feature>
<proteinExistence type="predicted"/>
<gene>
    <name evidence="2" type="ORF">AWOD_I_1105</name>
</gene>
<name>A0A090IKI4_9GAMM</name>
<dbReference type="KEGG" id="awd:AWOD_I_1105"/>
<dbReference type="PANTHER" id="PTHR34980">
    <property type="entry name" value="INNER MEMBRANE PROTEIN-RELATED-RELATED"/>
    <property type="match status" value="1"/>
</dbReference>
<dbReference type="Proteomes" id="UP000032427">
    <property type="component" value="Chromosome 1"/>
</dbReference>
<dbReference type="EMBL" id="LN554846">
    <property type="protein sequence ID" value="CED71191.1"/>
    <property type="molecule type" value="Genomic_DNA"/>
</dbReference>
<dbReference type="PANTHER" id="PTHR34980:SF1">
    <property type="entry name" value="INNER MEMBRANE PROTEIN"/>
    <property type="match status" value="1"/>
</dbReference>
<dbReference type="InterPro" id="IPR008523">
    <property type="entry name" value="DUF805"/>
</dbReference>
<keyword evidence="1" id="KW-0812">Transmembrane</keyword>
<protein>
    <submittedName>
        <fullName evidence="2">Membrane protein</fullName>
    </submittedName>
</protein>